<evidence type="ECO:0000313" key="3">
    <source>
        <dbReference type="Proteomes" id="UP000012065"/>
    </source>
</evidence>
<keyword evidence="1" id="KW-0472">Membrane</keyword>
<geneLocation type="mitochondrion" evidence="2"/>
<reference evidence="2 3" key="1">
    <citation type="journal article" date="2013" name="J. Biotechnol.">
        <title>Establishment and interpretation of the genome sequence of the phytopathogenic fungus Rhizoctonia solani AG1-IB isolate 7/3/14.</title>
        <authorList>
            <person name="Wibberg D.W."/>
            <person name="Jelonek L.J."/>
            <person name="Rupp O.R."/>
            <person name="Hennig M.H."/>
            <person name="Eikmeyer F.E."/>
            <person name="Goesmann A.G."/>
            <person name="Hartmann A.H."/>
            <person name="Borriss R.B."/>
            <person name="Grosch R.G."/>
            <person name="Puehler A.P."/>
            <person name="Schlueter A.S."/>
        </authorList>
    </citation>
    <scope>NUCLEOTIDE SEQUENCE [LARGE SCALE GENOMIC DNA]</scope>
    <source>
        <strain evidence="3">AG1-IB / isolate 7/3/14</strain>
    </source>
</reference>
<feature type="transmembrane region" description="Helical" evidence="1">
    <location>
        <begin position="21"/>
        <end position="41"/>
    </location>
</feature>
<evidence type="ECO:0000256" key="1">
    <source>
        <dbReference type="SAM" id="Phobius"/>
    </source>
</evidence>
<dbReference type="Proteomes" id="UP000012065">
    <property type="component" value="Mitochondrion MT"/>
</dbReference>
<keyword evidence="1" id="KW-0812">Transmembrane</keyword>
<organism evidence="2 3">
    <name type="scientific">Thanatephorus cucumeris (strain AG1-IB / isolate 7/3/14)</name>
    <name type="common">Lettuce bottom rot fungus</name>
    <name type="synonym">Rhizoctonia solani</name>
    <dbReference type="NCBI Taxonomy" id="1108050"/>
    <lineage>
        <taxon>Eukaryota</taxon>
        <taxon>Fungi</taxon>
        <taxon>Dikarya</taxon>
        <taxon>Basidiomycota</taxon>
        <taxon>Agaricomycotina</taxon>
        <taxon>Agaricomycetes</taxon>
        <taxon>Cantharellales</taxon>
        <taxon>Ceratobasidiaceae</taxon>
        <taxon>Rhizoctonia</taxon>
        <taxon>Rhizoctonia solani AG-1</taxon>
    </lineage>
</organism>
<proteinExistence type="predicted"/>
<accession>M5BJM0</accession>
<gene>
    <name evidence="2" type="ORF">BN14_13047</name>
</gene>
<name>M5BJM0_THACB</name>
<keyword evidence="1" id="KW-1133">Transmembrane helix</keyword>
<keyword evidence="2" id="KW-0496">Mitochondrion</keyword>
<sequence>MGCLHFLMGQRSSQKVSDTEFTFIFLLAAAALETNPFLFIINEVKLALKYSLGFRILMLNPSSTHLRWVAYTFW</sequence>
<protein>
    <submittedName>
        <fullName evidence="2">Uncharacterized protein</fullName>
    </submittedName>
</protein>
<dbReference type="EMBL" id="HF546977">
    <property type="protein sequence ID" value="CCO27468.1"/>
    <property type="molecule type" value="Genomic_DNA"/>
</dbReference>
<feature type="non-terminal residue" evidence="2">
    <location>
        <position position="74"/>
    </location>
</feature>
<dbReference type="AlphaFoldDB" id="M5BJM0"/>
<evidence type="ECO:0000313" key="2">
    <source>
        <dbReference type="EMBL" id="CCO27468.1"/>
    </source>
</evidence>